<keyword evidence="1" id="KW-0812">Transmembrane</keyword>
<dbReference type="EMBL" id="MH059636">
    <property type="protein sequence ID" value="AWD90560.1"/>
    <property type="molecule type" value="Genomic_DNA"/>
</dbReference>
<evidence type="ECO:0000313" key="3">
    <source>
        <dbReference type="Proteomes" id="UP000246316"/>
    </source>
</evidence>
<dbReference type="KEGG" id="vg:65112702"/>
<dbReference type="GeneID" id="65112702"/>
<keyword evidence="1" id="KW-0472">Membrane</keyword>
<dbReference type="RefSeq" id="YP_010095068.1">
    <property type="nucleotide sequence ID" value="NC_055743.1"/>
</dbReference>
<sequence length="113" mass="12978">MTRADFFEGKVSDLVLWFSTAFIAAPVTFVTCALLLNYINPFLVFFAFFPIMIMATFGSGIFFVSAAERIFCSDERKKEAEESIKLQKDVERARRIKLTSEVNEFVKQVRNSK</sequence>
<feature type="transmembrane region" description="Helical" evidence="1">
    <location>
        <begin position="42"/>
        <end position="67"/>
    </location>
</feature>
<dbReference type="Proteomes" id="UP000246316">
    <property type="component" value="Segment"/>
</dbReference>
<organism evidence="2 3">
    <name type="scientific">Erwinia phage Cronus</name>
    <dbReference type="NCBI Taxonomy" id="2163633"/>
    <lineage>
        <taxon>Viruses</taxon>
        <taxon>Duplodnaviria</taxon>
        <taxon>Heunggongvirae</taxon>
        <taxon>Uroviricota</taxon>
        <taxon>Caudoviricetes</taxon>
        <taxon>Pantevenvirales</taxon>
        <taxon>Straboviridae</taxon>
        <taxon>Tevenvirinae</taxon>
        <taxon>Risoevirus</taxon>
        <taxon>Risoevirus cronus</taxon>
        <taxon>Roskildevirus cronus</taxon>
    </lineage>
</organism>
<protein>
    <submittedName>
        <fullName evidence="2">Uncharacterized protein</fullName>
    </submittedName>
</protein>
<name>A0A2S1GMG1_9CAUD</name>
<keyword evidence="3" id="KW-1185">Reference proteome</keyword>
<keyword evidence="1" id="KW-1133">Transmembrane helix</keyword>
<proteinExistence type="predicted"/>
<evidence type="ECO:0000313" key="2">
    <source>
        <dbReference type="EMBL" id="AWD90560.1"/>
    </source>
</evidence>
<feature type="transmembrane region" description="Helical" evidence="1">
    <location>
        <begin position="14"/>
        <end position="36"/>
    </location>
</feature>
<accession>A0A2S1GMG1</accession>
<evidence type="ECO:0000256" key="1">
    <source>
        <dbReference type="SAM" id="Phobius"/>
    </source>
</evidence>
<reference evidence="2" key="1">
    <citation type="submission" date="2018-03" db="EMBL/GenBank/DDBJ databases">
        <title>Phage therapy in agriculture - a green tech approach to combat plant pathogenic bacteria.</title>
        <authorList>
            <person name="Carstens A.B."/>
            <person name="Djurhuus A.M."/>
            <person name="Hansen L.H."/>
        </authorList>
    </citation>
    <scope>NUCLEOTIDE SEQUENCE [LARGE SCALE GENOMIC DNA]</scope>
</reference>